<organism evidence="3 4">
    <name type="scientific">Puccinia sorghi</name>
    <dbReference type="NCBI Taxonomy" id="27349"/>
    <lineage>
        <taxon>Eukaryota</taxon>
        <taxon>Fungi</taxon>
        <taxon>Dikarya</taxon>
        <taxon>Basidiomycota</taxon>
        <taxon>Pucciniomycotina</taxon>
        <taxon>Pucciniomycetes</taxon>
        <taxon>Pucciniales</taxon>
        <taxon>Pucciniaceae</taxon>
        <taxon>Puccinia</taxon>
    </lineage>
</organism>
<evidence type="ECO:0000256" key="2">
    <source>
        <dbReference type="SAM" id="Phobius"/>
    </source>
</evidence>
<feature type="transmembrane region" description="Helical" evidence="2">
    <location>
        <begin position="354"/>
        <end position="379"/>
    </location>
</feature>
<comment type="caution">
    <text evidence="3">The sequence shown here is derived from an EMBL/GenBank/DDBJ whole genome shotgun (WGS) entry which is preliminary data.</text>
</comment>
<feature type="transmembrane region" description="Helical" evidence="2">
    <location>
        <begin position="296"/>
        <end position="315"/>
    </location>
</feature>
<gene>
    <name evidence="3" type="ORF">VP01_647g1</name>
</gene>
<protein>
    <submittedName>
        <fullName evidence="3">Uncharacterized protein</fullName>
    </submittedName>
</protein>
<feature type="region of interest" description="Disordered" evidence="1">
    <location>
        <begin position="480"/>
        <end position="503"/>
    </location>
</feature>
<dbReference type="AlphaFoldDB" id="A0A0L6UFQ6"/>
<dbReference type="EMBL" id="LAVV01011807">
    <property type="protein sequence ID" value="KNZ47351.1"/>
    <property type="molecule type" value="Genomic_DNA"/>
</dbReference>
<dbReference type="Proteomes" id="UP000037035">
    <property type="component" value="Unassembled WGS sequence"/>
</dbReference>
<name>A0A0L6UFQ6_9BASI</name>
<accession>A0A0L6UFQ6</accession>
<evidence type="ECO:0000256" key="1">
    <source>
        <dbReference type="SAM" id="MobiDB-lite"/>
    </source>
</evidence>
<evidence type="ECO:0000313" key="4">
    <source>
        <dbReference type="Proteomes" id="UP000037035"/>
    </source>
</evidence>
<keyword evidence="2" id="KW-0812">Transmembrane</keyword>
<keyword evidence="2" id="KW-0472">Membrane</keyword>
<keyword evidence="4" id="KW-1185">Reference proteome</keyword>
<evidence type="ECO:0000313" key="3">
    <source>
        <dbReference type="EMBL" id="KNZ47351.1"/>
    </source>
</evidence>
<reference evidence="3 4" key="1">
    <citation type="submission" date="2015-08" db="EMBL/GenBank/DDBJ databases">
        <title>Next Generation Sequencing and Analysis of the Genome of Puccinia sorghi L Schw, the Causal Agent of Maize Common Rust.</title>
        <authorList>
            <person name="Rochi L."/>
            <person name="Burguener G."/>
            <person name="Darino M."/>
            <person name="Turjanski A."/>
            <person name="Kreff E."/>
            <person name="Dieguez M.J."/>
            <person name="Sacco F."/>
        </authorList>
    </citation>
    <scope>NUCLEOTIDE SEQUENCE [LARGE SCALE GENOMIC DNA]</scope>
    <source>
        <strain evidence="3 4">RO10H11247</strain>
    </source>
</reference>
<feature type="transmembrane region" description="Helical" evidence="2">
    <location>
        <begin position="391"/>
        <end position="412"/>
    </location>
</feature>
<feature type="transmembrane region" description="Helical" evidence="2">
    <location>
        <begin position="264"/>
        <end position="289"/>
    </location>
</feature>
<keyword evidence="2" id="KW-1133">Transmembrane helix</keyword>
<proteinExistence type="predicted"/>
<sequence>MNAYLALTSGALTSGLRRGFNSCRRSRRRLTAIDSNDLRYCTKHTYDLKVYCLLNLRWGGARNCPARGPSSVTREDKQTPQCIVHASLMTKLLWCLTERLAQKGPFTNDLGQEAFLLILLSFSYMPCFLCTQLNHLHGLALQKATSSFMSVKCSHNYATLKLHADALRKGENQKNVPGGRQSQLLDGRIYREMVGGGKISLQIRKRVLLDKVSPTHIPFATLIPPISNDPVTSYFIIGGFQKSTIFETCWLLTHKLLELINEEFYFLMIDWILTVNFVGILSHFFLFHFLFSCDTLVILFHSLFSCVFVSLLLILNLNSLFVLPLHSIPCLFLTGETFSIMLTQLSAASPFCQLFLLHFCLQPLYSVNPIHVNLIKILLSDLLDTHWRRTLSYLLSWFLLVCSSCTTLSYLVNQDTRMKKSIPLSIQTKIKIERRKVKGKDICSLFSANGWRITTSVEEAERGNSELMMIELEAIKRSESDDVRRGGKQLSQSKSNDEEKEGPFMLRQRAMQVVVQYSVKVRFEMGWLKLWGFPNWGDYLQPPHLCTFPNTLQITLPPPIAADLLPSFPPLPIQPVAAALLPSPPRIPVHPAADLLPFPPLVHPISASR</sequence>
<dbReference type="VEuPathDB" id="FungiDB:VP01_647g1"/>
<feature type="transmembrane region" description="Helical" evidence="2">
    <location>
        <begin position="321"/>
        <end position="342"/>
    </location>
</feature>